<dbReference type="InterPro" id="IPR050298">
    <property type="entry name" value="Gram-neg_bact_OMP"/>
</dbReference>
<keyword evidence="9" id="KW-0472">Membrane</keyword>
<keyword evidence="7" id="KW-0406">Ion transport</keyword>
<keyword evidence="3" id="KW-0813">Transport</keyword>
<dbReference type="InterPro" id="IPR023614">
    <property type="entry name" value="Porin_dom_sf"/>
</dbReference>
<evidence type="ECO:0000256" key="6">
    <source>
        <dbReference type="ARBA" id="ARBA00022729"/>
    </source>
</evidence>
<keyword evidence="5" id="KW-0812">Transmembrane</keyword>
<evidence type="ECO:0000256" key="10">
    <source>
        <dbReference type="ARBA" id="ARBA00023237"/>
    </source>
</evidence>
<evidence type="ECO:0000256" key="7">
    <source>
        <dbReference type="ARBA" id="ARBA00023065"/>
    </source>
</evidence>
<dbReference type="Proteomes" id="UP001629214">
    <property type="component" value="Unassembled WGS sequence"/>
</dbReference>
<evidence type="ECO:0000313" key="14">
    <source>
        <dbReference type="Proteomes" id="UP001629214"/>
    </source>
</evidence>
<organism evidence="13 14">
    <name type="scientific">Herbaspirillum rhizosphaerae</name>
    <dbReference type="NCBI Taxonomy" id="346179"/>
    <lineage>
        <taxon>Bacteria</taxon>
        <taxon>Pseudomonadati</taxon>
        <taxon>Pseudomonadota</taxon>
        <taxon>Betaproteobacteria</taxon>
        <taxon>Burkholderiales</taxon>
        <taxon>Oxalobacteraceae</taxon>
        <taxon>Herbaspirillum</taxon>
    </lineage>
</organism>
<keyword evidence="4" id="KW-1134">Transmembrane beta strand</keyword>
<dbReference type="RefSeq" id="WP_408165092.1">
    <property type="nucleotide sequence ID" value="NZ_JAQQFR010000001.1"/>
</dbReference>
<evidence type="ECO:0000256" key="8">
    <source>
        <dbReference type="ARBA" id="ARBA00023114"/>
    </source>
</evidence>
<keyword evidence="8" id="KW-0626">Porin</keyword>
<dbReference type="Pfam" id="PF13609">
    <property type="entry name" value="Porin_4"/>
    <property type="match status" value="1"/>
</dbReference>
<keyword evidence="6 11" id="KW-0732">Signal</keyword>
<evidence type="ECO:0000256" key="3">
    <source>
        <dbReference type="ARBA" id="ARBA00022448"/>
    </source>
</evidence>
<evidence type="ECO:0000256" key="9">
    <source>
        <dbReference type="ARBA" id="ARBA00023136"/>
    </source>
</evidence>
<dbReference type="Gene3D" id="2.40.160.10">
    <property type="entry name" value="Porin"/>
    <property type="match status" value="1"/>
</dbReference>
<evidence type="ECO:0000256" key="11">
    <source>
        <dbReference type="SAM" id="SignalP"/>
    </source>
</evidence>
<evidence type="ECO:0000256" key="4">
    <source>
        <dbReference type="ARBA" id="ARBA00022452"/>
    </source>
</evidence>
<comment type="subunit">
    <text evidence="2">Homotrimer.</text>
</comment>
<accession>A0ABW8Z3M6</accession>
<dbReference type="CDD" id="cd00342">
    <property type="entry name" value="gram_neg_porins"/>
    <property type="match status" value="1"/>
</dbReference>
<dbReference type="SUPFAM" id="SSF56935">
    <property type="entry name" value="Porins"/>
    <property type="match status" value="1"/>
</dbReference>
<dbReference type="EMBL" id="JAQQFR010000001">
    <property type="protein sequence ID" value="MFL9877085.1"/>
    <property type="molecule type" value="Genomic_DNA"/>
</dbReference>
<evidence type="ECO:0000256" key="1">
    <source>
        <dbReference type="ARBA" id="ARBA00004571"/>
    </source>
</evidence>
<name>A0ABW8Z3M6_9BURK</name>
<reference evidence="13 14" key="1">
    <citation type="journal article" date="2024" name="Chem. Sci.">
        <title>Discovery of megapolipeptins by genome mining of a Burkholderiales bacteria collection.</title>
        <authorList>
            <person name="Paulo B.S."/>
            <person name="Recchia M.J.J."/>
            <person name="Lee S."/>
            <person name="Fergusson C.H."/>
            <person name="Romanowski S.B."/>
            <person name="Hernandez A."/>
            <person name="Krull N."/>
            <person name="Liu D.Y."/>
            <person name="Cavanagh H."/>
            <person name="Bos A."/>
            <person name="Gray C.A."/>
            <person name="Murphy B.T."/>
            <person name="Linington R.G."/>
            <person name="Eustaquio A.S."/>
        </authorList>
    </citation>
    <scope>NUCLEOTIDE SEQUENCE [LARGE SCALE GENOMIC DNA]</scope>
    <source>
        <strain evidence="13 14">RL21-008-BIB-B</strain>
    </source>
</reference>
<feature type="chain" id="PRO_5046481618" evidence="11">
    <location>
        <begin position="22"/>
        <end position="367"/>
    </location>
</feature>
<proteinExistence type="predicted"/>
<sequence length="367" mass="39213">MKHQRKAWLCLSLLAPAAAMAQTTLGGSNVVFYGKVDLAIDMTNFSSTPTRGASSSRNLSNDISYWGLRGSEDLGGDMRAYFKLESGFAADTGSSTGTNSQLFDRESYVGLGGKWGSIQLGSQWTPSLYLQARSDPFSRQGNGSGIIMTQQSPSNPRGFVGSVTQPNAIQYNSPLFGGVTAHVLYGLSERVDAPRTVGSMTDIGLNYLNGPLFIGASYEDQIMATTPAGGALSNRTLALGGSYDFKFIKLFGYAMKNTITGSSHDVKAYYAGFNLPIDQSTIKATYSGRKMDNGGNASFFALGYYYDLSKRTTLYTSFAHLNNGSATNFGLWPGLKTYSPPPIAGGAGLPVAGQSVNNLEFGIRHTF</sequence>
<dbReference type="InterPro" id="IPR033900">
    <property type="entry name" value="Gram_neg_porin_domain"/>
</dbReference>
<keyword evidence="10" id="KW-0998">Cell outer membrane</keyword>
<dbReference type="PANTHER" id="PTHR34501:SF9">
    <property type="entry name" value="MAJOR OUTER MEMBRANE PROTEIN P.IA"/>
    <property type="match status" value="1"/>
</dbReference>
<gene>
    <name evidence="13" type="ORF">PQR63_01730</name>
</gene>
<evidence type="ECO:0000256" key="2">
    <source>
        <dbReference type="ARBA" id="ARBA00011233"/>
    </source>
</evidence>
<evidence type="ECO:0000259" key="12">
    <source>
        <dbReference type="Pfam" id="PF13609"/>
    </source>
</evidence>
<feature type="domain" description="Porin" evidence="12">
    <location>
        <begin position="12"/>
        <end position="323"/>
    </location>
</feature>
<evidence type="ECO:0000256" key="5">
    <source>
        <dbReference type="ARBA" id="ARBA00022692"/>
    </source>
</evidence>
<feature type="signal peptide" evidence="11">
    <location>
        <begin position="1"/>
        <end position="21"/>
    </location>
</feature>
<evidence type="ECO:0000313" key="13">
    <source>
        <dbReference type="EMBL" id="MFL9877085.1"/>
    </source>
</evidence>
<comment type="subcellular location">
    <subcellularLocation>
        <location evidence="1">Cell outer membrane</location>
        <topology evidence="1">Multi-pass membrane protein</topology>
    </subcellularLocation>
</comment>
<keyword evidence="14" id="KW-1185">Reference proteome</keyword>
<protein>
    <submittedName>
        <fullName evidence="13">Porin</fullName>
    </submittedName>
</protein>
<comment type="caution">
    <text evidence="13">The sequence shown here is derived from an EMBL/GenBank/DDBJ whole genome shotgun (WGS) entry which is preliminary data.</text>
</comment>
<dbReference type="PANTHER" id="PTHR34501">
    <property type="entry name" value="PROTEIN YDDL-RELATED"/>
    <property type="match status" value="1"/>
</dbReference>